<reference evidence="2 3" key="1">
    <citation type="submission" date="2020-04" db="EMBL/GenBank/DDBJ databases">
        <title>Massilia sp. RP-1-19 isolated from soil.</title>
        <authorList>
            <person name="Dahal R.H."/>
        </authorList>
    </citation>
    <scope>NUCLEOTIDE SEQUENCE [LARGE SCALE GENOMIC DNA]</scope>
    <source>
        <strain evidence="2 3">RP-1-19</strain>
    </source>
</reference>
<sequence>MKVLLLGLLSLSSYCFAQTATVPATGVPGSIVAGPLEVDVDDERLGKVIYGYGRLGTDLTLLVSGLTGVDAPKGAKRDEEVAWAASMTEQFIAEKRVSAGQDARFKGLLAGMQKLERASRDLQGASNAELDSMLEELVSVRTQMRQLAVEFGSAP</sequence>
<gene>
    <name evidence="2" type="ORF">HHL21_07900</name>
</gene>
<dbReference type="AlphaFoldDB" id="A0A848HP11"/>
<dbReference type="Proteomes" id="UP000583752">
    <property type="component" value="Unassembled WGS sequence"/>
</dbReference>
<protein>
    <submittedName>
        <fullName evidence="2">Uncharacterized protein</fullName>
    </submittedName>
</protein>
<feature type="chain" id="PRO_5032560262" evidence="1">
    <location>
        <begin position="18"/>
        <end position="155"/>
    </location>
</feature>
<evidence type="ECO:0000256" key="1">
    <source>
        <dbReference type="SAM" id="SignalP"/>
    </source>
</evidence>
<organism evidence="2 3">
    <name type="scientific">Massilia polaris</name>
    <dbReference type="NCBI Taxonomy" id="2728846"/>
    <lineage>
        <taxon>Bacteria</taxon>
        <taxon>Pseudomonadati</taxon>
        <taxon>Pseudomonadota</taxon>
        <taxon>Betaproteobacteria</taxon>
        <taxon>Burkholderiales</taxon>
        <taxon>Oxalobacteraceae</taxon>
        <taxon>Telluria group</taxon>
        <taxon>Massilia</taxon>
    </lineage>
</organism>
<dbReference type="RefSeq" id="WP_169464699.1">
    <property type="nucleotide sequence ID" value="NZ_JABBGG010000003.1"/>
</dbReference>
<accession>A0A848HP11</accession>
<evidence type="ECO:0000313" key="3">
    <source>
        <dbReference type="Proteomes" id="UP000583752"/>
    </source>
</evidence>
<keyword evidence="1" id="KW-0732">Signal</keyword>
<evidence type="ECO:0000313" key="2">
    <source>
        <dbReference type="EMBL" id="NML61003.1"/>
    </source>
</evidence>
<keyword evidence="3" id="KW-1185">Reference proteome</keyword>
<name>A0A848HP11_9BURK</name>
<dbReference type="EMBL" id="JABBGG010000003">
    <property type="protein sequence ID" value="NML61003.1"/>
    <property type="molecule type" value="Genomic_DNA"/>
</dbReference>
<proteinExistence type="predicted"/>
<feature type="signal peptide" evidence="1">
    <location>
        <begin position="1"/>
        <end position="17"/>
    </location>
</feature>
<comment type="caution">
    <text evidence="2">The sequence shown here is derived from an EMBL/GenBank/DDBJ whole genome shotgun (WGS) entry which is preliminary data.</text>
</comment>